<dbReference type="GO" id="GO:0016070">
    <property type="term" value="P:RNA metabolic process"/>
    <property type="evidence" value="ECO:0007669"/>
    <property type="project" value="InterPro"/>
</dbReference>
<dbReference type="EMBL" id="JAHESE010000047">
    <property type="protein sequence ID" value="MBT1712032.1"/>
    <property type="molecule type" value="Genomic_DNA"/>
</dbReference>
<evidence type="ECO:0000313" key="3">
    <source>
        <dbReference type="EMBL" id="MBT1712032.1"/>
    </source>
</evidence>
<reference evidence="3 4" key="1">
    <citation type="submission" date="2021-05" db="EMBL/GenBank/DDBJ databases">
        <title>A Polyphasic approach of four new species of the genus Ohtaekwangia: Ohtaekwangia histidinii sp. nov., Ohtaekwangia cretensis sp. nov., Ohtaekwangia indiensis sp. nov., Ohtaekwangia reichenbachii sp. nov. from diverse environment.</title>
        <authorList>
            <person name="Octaviana S."/>
        </authorList>
    </citation>
    <scope>NUCLEOTIDE SEQUENCE [LARGE SCALE GENOMIC DNA]</scope>
    <source>
        <strain evidence="3 4">PWU5</strain>
    </source>
</reference>
<name>A0AAP2GX24_9BACT</name>
<dbReference type="Proteomes" id="UP001319080">
    <property type="component" value="Unassembled WGS sequence"/>
</dbReference>
<feature type="domain" description="Toxin SymE-like" evidence="2">
    <location>
        <begin position="27"/>
        <end position="66"/>
    </location>
</feature>
<dbReference type="RefSeq" id="WP_369075190.1">
    <property type="nucleotide sequence ID" value="NZ_JAHESE010000047.1"/>
</dbReference>
<dbReference type="AlphaFoldDB" id="A0AAP2GX24"/>
<dbReference type="GO" id="GO:0016788">
    <property type="term" value="F:hydrolase activity, acting on ester bonds"/>
    <property type="evidence" value="ECO:0007669"/>
    <property type="project" value="InterPro"/>
</dbReference>
<organism evidence="3 4">
    <name type="scientific">Dawidia cretensis</name>
    <dbReference type="NCBI Taxonomy" id="2782350"/>
    <lineage>
        <taxon>Bacteria</taxon>
        <taxon>Pseudomonadati</taxon>
        <taxon>Bacteroidota</taxon>
        <taxon>Cytophagia</taxon>
        <taxon>Cytophagales</taxon>
        <taxon>Chryseotaleaceae</taxon>
        <taxon>Dawidia</taxon>
    </lineage>
</organism>
<accession>A0AAP2GX24</accession>
<keyword evidence="4" id="KW-1185">Reference proteome</keyword>
<evidence type="ECO:0000259" key="2">
    <source>
        <dbReference type="Pfam" id="PF08845"/>
    </source>
</evidence>
<proteinExistence type="predicted"/>
<comment type="caution">
    <text evidence="3">The sequence shown here is derived from an EMBL/GenBank/DDBJ whole genome shotgun (WGS) entry which is preliminary data.</text>
</comment>
<evidence type="ECO:0000256" key="1">
    <source>
        <dbReference type="SAM" id="MobiDB-lite"/>
    </source>
</evidence>
<feature type="region of interest" description="Disordered" evidence="1">
    <location>
        <begin position="90"/>
        <end position="115"/>
    </location>
</feature>
<dbReference type="Pfam" id="PF08845">
    <property type="entry name" value="SymE_toxin"/>
    <property type="match status" value="1"/>
</dbReference>
<dbReference type="InterPro" id="IPR014944">
    <property type="entry name" value="Toxin_SymE-like"/>
</dbReference>
<dbReference type="GO" id="GO:0005737">
    <property type="term" value="C:cytoplasm"/>
    <property type="evidence" value="ECO:0007669"/>
    <property type="project" value="InterPro"/>
</dbReference>
<feature type="compositionally biased region" description="Basic and acidic residues" evidence="1">
    <location>
        <begin position="94"/>
        <end position="115"/>
    </location>
</feature>
<evidence type="ECO:0000313" key="4">
    <source>
        <dbReference type="Proteomes" id="UP001319080"/>
    </source>
</evidence>
<dbReference type="GO" id="GO:0003723">
    <property type="term" value="F:RNA binding"/>
    <property type="evidence" value="ECO:0007669"/>
    <property type="project" value="InterPro"/>
</dbReference>
<gene>
    <name evidence="3" type="ORF">KK062_27575</name>
</gene>
<sequence>METNSNKSGQVWPREITICGRFLKRERLESERVPELRLMGKWLREVFSIGTRVAITCADGKLIIEPAREQPWLGKQKPMRIREVPDDVTAVYRPGHDGSKHQRRVAEPRGREMRV</sequence>
<protein>
    <submittedName>
        <fullName evidence="3">Type I toxin-antitoxin system SymE family toxin</fullName>
    </submittedName>
</protein>